<dbReference type="InterPro" id="IPR051395">
    <property type="entry name" value="Cytochrome_c_Peroxidase/MauG"/>
</dbReference>
<evidence type="ECO:0000313" key="10">
    <source>
        <dbReference type="Proteomes" id="UP000183982"/>
    </source>
</evidence>
<gene>
    <name evidence="9" type="ORF">SAMN05444000_10287</name>
</gene>
<dbReference type="PROSITE" id="PS51007">
    <property type="entry name" value="CYTC"/>
    <property type="match status" value="1"/>
</dbReference>
<feature type="signal peptide" evidence="7">
    <location>
        <begin position="1"/>
        <end position="24"/>
    </location>
</feature>
<keyword evidence="4" id="KW-0560">Oxidoreductase</keyword>
<protein>
    <submittedName>
        <fullName evidence="9">Cytochrome c peroxidase</fullName>
    </submittedName>
</protein>
<dbReference type="GO" id="GO:0009055">
    <property type="term" value="F:electron transfer activity"/>
    <property type="evidence" value="ECO:0007669"/>
    <property type="project" value="InterPro"/>
</dbReference>
<keyword evidence="2 6" id="KW-0349">Heme</keyword>
<dbReference type="PANTHER" id="PTHR30600">
    <property type="entry name" value="CYTOCHROME C PEROXIDASE-RELATED"/>
    <property type="match status" value="1"/>
</dbReference>
<dbReference type="AlphaFoldDB" id="A0A1M6CKI6"/>
<evidence type="ECO:0000256" key="2">
    <source>
        <dbReference type="ARBA" id="ARBA00022617"/>
    </source>
</evidence>
<dbReference type="GO" id="GO:0046872">
    <property type="term" value="F:metal ion binding"/>
    <property type="evidence" value="ECO:0007669"/>
    <property type="project" value="UniProtKB-KW"/>
</dbReference>
<evidence type="ECO:0000256" key="6">
    <source>
        <dbReference type="PROSITE-ProRule" id="PRU00433"/>
    </source>
</evidence>
<evidence type="ECO:0000256" key="1">
    <source>
        <dbReference type="ARBA" id="ARBA00004196"/>
    </source>
</evidence>
<dbReference type="Proteomes" id="UP000183982">
    <property type="component" value="Unassembled WGS sequence"/>
</dbReference>
<evidence type="ECO:0000313" key="9">
    <source>
        <dbReference type="EMBL" id="SHI61433.1"/>
    </source>
</evidence>
<keyword evidence="10" id="KW-1185">Reference proteome</keyword>
<feature type="domain" description="Cytochrome c" evidence="8">
    <location>
        <begin position="255"/>
        <end position="417"/>
    </location>
</feature>
<keyword evidence="3 6" id="KW-0479">Metal-binding</keyword>
<evidence type="ECO:0000256" key="7">
    <source>
        <dbReference type="SAM" id="SignalP"/>
    </source>
</evidence>
<dbReference type="InterPro" id="IPR004852">
    <property type="entry name" value="Di-haem_cyt_c_peroxidsae"/>
</dbReference>
<dbReference type="STRING" id="1470563.SAMN05444000_10287"/>
<organism evidence="9 10">
    <name type="scientific">Shimia gijangensis</name>
    <dbReference type="NCBI Taxonomy" id="1470563"/>
    <lineage>
        <taxon>Bacteria</taxon>
        <taxon>Pseudomonadati</taxon>
        <taxon>Pseudomonadota</taxon>
        <taxon>Alphaproteobacteria</taxon>
        <taxon>Rhodobacterales</taxon>
        <taxon>Roseobacteraceae</taxon>
    </lineage>
</organism>
<reference evidence="10" key="1">
    <citation type="submission" date="2016-11" db="EMBL/GenBank/DDBJ databases">
        <authorList>
            <person name="Varghese N."/>
            <person name="Submissions S."/>
        </authorList>
    </citation>
    <scope>NUCLEOTIDE SEQUENCE [LARGE SCALE GENOMIC DNA]</scope>
    <source>
        <strain evidence="10">DSM 100564</strain>
    </source>
</reference>
<proteinExistence type="predicted"/>
<dbReference type="Pfam" id="PF03150">
    <property type="entry name" value="CCP_MauG"/>
    <property type="match status" value="1"/>
</dbReference>
<keyword evidence="9" id="KW-0575">Peroxidase</keyword>
<evidence type="ECO:0000256" key="5">
    <source>
        <dbReference type="ARBA" id="ARBA00023004"/>
    </source>
</evidence>
<evidence type="ECO:0000256" key="3">
    <source>
        <dbReference type="ARBA" id="ARBA00022723"/>
    </source>
</evidence>
<dbReference type="GO" id="GO:0030313">
    <property type="term" value="C:cell envelope"/>
    <property type="evidence" value="ECO:0007669"/>
    <property type="project" value="UniProtKB-SubCell"/>
</dbReference>
<dbReference type="EMBL" id="FQZQ01000002">
    <property type="protein sequence ID" value="SHI61433.1"/>
    <property type="molecule type" value="Genomic_DNA"/>
</dbReference>
<dbReference type="GO" id="GO:0020037">
    <property type="term" value="F:heme binding"/>
    <property type="evidence" value="ECO:0007669"/>
    <property type="project" value="InterPro"/>
</dbReference>
<evidence type="ECO:0000256" key="4">
    <source>
        <dbReference type="ARBA" id="ARBA00023002"/>
    </source>
</evidence>
<evidence type="ECO:0000259" key="8">
    <source>
        <dbReference type="PROSITE" id="PS51007"/>
    </source>
</evidence>
<name>A0A1M6CKI6_9RHOB</name>
<sequence>MSGLSRKIRNLMVAICLVPSLAIAGPLPTPDAEFPDLDMRSVRLGQQLFYDPILSGNRDVSCATCHHPRFGTSDGVSLGIGDGGIGLGPDRRFDPDNPPEQRIPRNAPALFNLGATEFTRFFHDGRLEQDNTRPSGIRTPLGGEMEKGFKSALAAQAMFPVLSGDEMAGHYSESDVAQAVRQGFLTGEGGAWAILTARVTAIPDYGLAFEGLKSSSDPVVFADIANVIADFIAFEWRADQSLFDLYLRGENTMPEQAIAGMELFYGKAECDTCHSGIFQTDQQYHAIAMPQIGPGKAARFERHNRDIGRMRVTGDPDDAYRFRTPSLRNVTETAPYGHSGAYRSLETVVRHHLDPVAALKAYDVSQAILPGQPFETDDALMTIPEEVAAIADANELAPVMLSDQEVQDILSFLAALSDPVAVVGRLGVPVTVPSGLPVDQ</sequence>
<feature type="chain" id="PRO_5012612786" evidence="7">
    <location>
        <begin position="25"/>
        <end position="440"/>
    </location>
</feature>
<keyword evidence="5 6" id="KW-0408">Iron</keyword>
<dbReference type="InterPro" id="IPR009056">
    <property type="entry name" value="Cyt_c-like_dom"/>
</dbReference>
<accession>A0A1M6CKI6</accession>
<comment type="subcellular location">
    <subcellularLocation>
        <location evidence="1">Cell envelope</location>
    </subcellularLocation>
</comment>
<dbReference type="InterPro" id="IPR036909">
    <property type="entry name" value="Cyt_c-like_dom_sf"/>
</dbReference>
<dbReference type="Gene3D" id="1.10.760.10">
    <property type="entry name" value="Cytochrome c-like domain"/>
    <property type="match status" value="2"/>
</dbReference>
<dbReference type="SUPFAM" id="SSF46626">
    <property type="entry name" value="Cytochrome c"/>
    <property type="match status" value="2"/>
</dbReference>
<keyword evidence="7" id="KW-0732">Signal</keyword>
<dbReference type="GO" id="GO:0004130">
    <property type="term" value="F:cytochrome-c peroxidase activity"/>
    <property type="evidence" value="ECO:0007669"/>
    <property type="project" value="TreeGrafter"/>
</dbReference>